<evidence type="ECO:0000313" key="3">
    <source>
        <dbReference type="EMBL" id="KAK4506781.1"/>
    </source>
</evidence>
<dbReference type="Pfam" id="PF10615">
    <property type="entry name" value="DUF2470"/>
    <property type="match status" value="1"/>
</dbReference>
<protein>
    <recommendedName>
        <fullName evidence="2">DUF2470 domain-containing protein</fullName>
    </recommendedName>
</protein>
<evidence type="ECO:0000313" key="4">
    <source>
        <dbReference type="Proteomes" id="UP001305779"/>
    </source>
</evidence>
<dbReference type="Gene3D" id="3.20.180.10">
    <property type="entry name" value="PNP-oxidase-like"/>
    <property type="match status" value="1"/>
</dbReference>
<dbReference type="InterPro" id="IPR019595">
    <property type="entry name" value="DUF2470"/>
</dbReference>
<keyword evidence="1" id="KW-0472">Membrane</keyword>
<dbReference type="Proteomes" id="UP001305779">
    <property type="component" value="Unassembled WGS sequence"/>
</dbReference>
<name>A0ABR0F096_ZASCE</name>
<organism evidence="3 4">
    <name type="scientific">Zasmidium cellare</name>
    <name type="common">Wine cellar mold</name>
    <name type="synonym">Racodium cellare</name>
    <dbReference type="NCBI Taxonomy" id="395010"/>
    <lineage>
        <taxon>Eukaryota</taxon>
        <taxon>Fungi</taxon>
        <taxon>Dikarya</taxon>
        <taxon>Ascomycota</taxon>
        <taxon>Pezizomycotina</taxon>
        <taxon>Dothideomycetes</taxon>
        <taxon>Dothideomycetidae</taxon>
        <taxon>Mycosphaerellales</taxon>
        <taxon>Mycosphaerellaceae</taxon>
        <taxon>Zasmidium</taxon>
    </lineage>
</organism>
<evidence type="ECO:0000259" key="2">
    <source>
        <dbReference type="Pfam" id="PF10615"/>
    </source>
</evidence>
<proteinExistence type="predicted"/>
<keyword evidence="1" id="KW-0812">Transmembrane</keyword>
<sequence>MAEKTNQERAAKDRIISHMNKDHHDSVVRYLEHYGKLSSLSAYLGRMTDIDLHGLTLSCQGKTYRIPIEPAMSSYREARERVVELDKECRKALGHSDVTVRQYVPPNSTLYRVEFSIIVATFVSYSQRWWFAEGGPVAKLLGSAFAHFSWTIQPWLIAGMIALHGGEAVYFALYKLRTHSVNPRSTTWWLWMVSCFIEGQFAYRRFDDFVKLQREKQKH</sequence>
<dbReference type="EMBL" id="JAXOVC010000001">
    <property type="protein sequence ID" value="KAK4506781.1"/>
    <property type="molecule type" value="Genomic_DNA"/>
</dbReference>
<dbReference type="SUPFAM" id="SSF50475">
    <property type="entry name" value="FMN-binding split barrel"/>
    <property type="match status" value="1"/>
</dbReference>
<feature type="transmembrane region" description="Helical" evidence="1">
    <location>
        <begin position="155"/>
        <end position="176"/>
    </location>
</feature>
<dbReference type="PANTHER" id="PTHR37783:SF1">
    <property type="entry name" value="MEMBRANE PROTEIN, PUTATIVE (AFU_ORTHOLOGUE AFUA_1G04315)-RELATED"/>
    <property type="match status" value="1"/>
</dbReference>
<evidence type="ECO:0000256" key="1">
    <source>
        <dbReference type="SAM" id="Phobius"/>
    </source>
</evidence>
<feature type="domain" description="DUF2470" evidence="2">
    <location>
        <begin position="12"/>
        <end position="85"/>
    </location>
</feature>
<comment type="caution">
    <text evidence="3">The sequence shown here is derived from an EMBL/GenBank/DDBJ whole genome shotgun (WGS) entry which is preliminary data.</text>
</comment>
<keyword evidence="1" id="KW-1133">Transmembrane helix</keyword>
<keyword evidence="4" id="KW-1185">Reference proteome</keyword>
<dbReference type="InterPro" id="IPR037119">
    <property type="entry name" value="Haem_oxidase_HugZ-like_sf"/>
</dbReference>
<accession>A0ABR0F096</accession>
<dbReference type="PANTHER" id="PTHR37783">
    <property type="entry name" value="MEMBRANE PROTEIN, PUTATIVE (AFU_ORTHOLOGUE AFUA_1G04315)-RELATED"/>
    <property type="match status" value="1"/>
</dbReference>
<gene>
    <name evidence="3" type="ORF">PRZ48_000514</name>
</gene>
<reference evidence="3 4" key="1">
    <citation type="journal article" date="2023" name="G3 (Bethesda)">
        <title>A chromosome-level genome assembly of Zasmidium syzygii isolated from banana leaves.</title>
        <authorList>
            <person name="van Westerhoven A.C."/>
            <person name="Mehrabi R."/>
            <person name="Talebi R."/>
            <person name="Steentjes M.B.F."/>
            <person name="Corcolon B."/>
            <person name="Chong P.A."/>
            <person name="Kema G.H.J."/>
            <person name="Seidl M.F."/>
        </authorList>
    </citation>
    <scope>NUCLEOTIDE SEQUENCE [LARGE SCALE GENOMIC DNA]</scope>
    <source>
        <strain evidence="3 4">P124</strain>
    </source>
</reference>